<dbReference type="Pfam" id="PF07690">
    <property type="entry name" value="MFS_1"/>
    <property type="match status" value="1"/>
</dbReference>
<feature type="compositionally biased region" description="Low complexity" evidence="6">
    <location>
        <begin position="575"/>
        <end position="595"/>
    </location>
</feature>
<dbReference type="PANTHER" id="PTHR43791:SF18">
    <property type="entry name" value="NICOTINIC ACID TRANSPORTER TNA1, PUTATIVE (AFU_ORTHOLOGUE AFUA_3G03820)-RELATED"/>
    <property type="match status" value="1"/>
</dbReference>
<dbReference type="GO" id="GO:0016020">
    <property type="term" value="C:membrane"/>
    <property type="evidence" value="ECO:0007669"/>
    <property type="project" value="UniProtKB-SubCell"/>
</dbReference>
<sequence length="629" mass="69121">MGSSTPDPSEKNEVHVERVPDATADKAPVAAVGLPAEFAHLDEKKILRKMDMRLVPVLALLYLLSFLDRGNIGNANIEGLSDDLGLTPDQYNWCLTVFFFTYAAFEVPSNLMLKRLRPSRWLPTIMVAWGVVMTLMGIVRSYRGLLATRIFLGVAEAGLFPGVAYYLTMWYCRHEIQLRQAMFFSAASVAGAFSGLLAFAISKMHGVGGLEGWRWIFILEGLVTVLVAVLSYFLLYDFPETAGFLTEEERAFVVYRLRYQGQVATEASDSAGARVAQSEEFQWKYVWQAFTDWQIYVNIFVYWGVVCPLYGISLFLPTIIKDLNYTNSTAQLMTVPIYITASILAVFGAFLSDRAGVRSPFIISLLCVMAAGFGMCIGSDNPKVVYGGVFVAACCIYPAFPGVIAWLSNNLAGSYKRGVGMALQIGIGNLGGAMASNFYRKKDKPRFILGHALELGFIGVGTVAAVLLVLSYRRINHARDRRIRDGADRLLTVEELAAQGDRAVTFRPDPRAYLPPLPSPAIRVVTLPLPVIHQIPAPAARNVQSRPPSRACTVRNRLTMFPDPSSKAKSISPCATIPDSPSSITSNSSAISSSAVGQRRRKRPCMSASATARRASTLSLWAVRSMRRI</sequence>
<dbReference type="InterPro" id="IPR036259">
    <property type="entry name" value="MFS_trans_sf"/>
</dbReference>
<keyword evidence="3 7" id="KW-0812">Transmembrane</keyword>
<dbReference type="CDD" id="cd17327">
    <property type="entry name" value="MFS_FEN2_like"/>
    <property type="match status" value="1"/>
</dbReference>
<dbReference type="RefSeq" id="XP_018704805.1">
    <property type="nucleotide sequence ID" value="XM_018847849.1"/>
</dbReference>
<protein>
    <submittedName>
        <fullName evidence="9">MFS nicotinic acid transporter Tna1</fullName>
    </submittedName>
</protein>
<dbReference type="SUPFAM" id="SSF103473">
    <property type="entry name" value="MFS general substrate transporter"/>
    <property type="match status" value="1"/>
</dbReference>
<organism evidence="9 10">
    <name type="scientific">Cordyceps fumosorosea (strain ARSEF 2679)</name>
    <name type="common">Isaria fumosorosea</name>
    <dbReference type="NCBI Taxonomy" id="1081104"/>
    <lineage>
        <taxon>Eukaryota</taxon>
        <taxon>Fungi</taxon>
        <taxon>Dikarya</taxon>
        <taxon>Ascomycota</taxon>
        <taxon>Pezizomycotina</taxon>
        <taxon>Sordariomycetes</taxon>
        <taxon>Hypocreomycetidae</taxon>
        <taxon>Hypocreales</taxon>
        <taxon>Cordycipitaceae</taxon>
        <taxon>Cordyceps</taxon>
    </lineage>
</organism>
<proteinExistence type="predicted"/>
<comment type="subcellular location">
    <subcellularLocation>
        <location evidence="1">Membrane</location>
        <topology evidence="1">Multi-pass membrane protein</topology>
    </subcellularLocation>
</comment>
<dbReference type="AlphaFoldDB" id="A0A167XD76"/>
<dbReference type="FunFam" id="1.20.1250.20:FF:000034">
    <property type="entry name" value="MFS general substrate transporter"/>
    <property type="match status" value="1"/>
</dbReference>
<dbReference type="PROSITE" id="PS50850">
    <property type="entry name" value="MFS"/>
    <property type="match status" value="1"/>
</dbReference>
<dbReference type="OrthoDB" id="2962993at2759"/>
<feature type="transmembrane region" description="Helical" evidence="7">
    <location>
        <begin position="121"/>
        <end position="138"/>
    </location>
</feature>
<dbReference type="FunFam" id="1.20.1250.20:FF:000068">
    <property type="entry name" value="MFS general substrate transporter"/>
    <property type="match status" value="1"/>
</dbReference>
<feature type="transmembrane region" description="Helical" evidence="7">
    <location>
        <begin position="213"/>
        <end position="235"/>
    </location>
</feature>
<feature type="transmembrane region" description="Helical" evidence="7">
    <location>
        <begin position="54"/>
        <end position="70"/>
    </location>
</feature>
<dbReference type="Proteomes" id="UP000076744">
    <property type="component" value="Unassembled WGS sequence"/>
</dbReference>
<feature type="compositionally biased region" description="Basic and acidic residues" evidence="6">
    <location>
        <begin position="8"/>
        <end position="20"/>
    </location>
</feature>
<feature type="domain" description="Major facilitator superfamily (MFS) profile" evidence="8">
    <location>
        <begin position="54"/>
        <end position="479"/>
    </location>
</feature>
<dbReference type="InterPro" id="IPR020846">
    <property type="entry name" value="MFS_dom"/>
</dbReference>
<evidence type="ECO:0000259" key="8">
    <source>
        <dbReference type="PROSITE" id="PS50850"/>
    </source>
</evidence>
<evidence type="ECO:0000256" key="1">
    <source>
        <dbReference type="ARBA" id="ARBA00004141"/>
    </source>
</evidence>
<feature type="transmembrane region" description="Helical" evidence="7">
    <location>
        <begin position="90"/>
        <end position="109"/>
    </location>
</feature>
<feature type="transmembrane region" description="Helical" evidence="7">
    <location>
        <begin position="300"/>
        <end position="320"/>
    </location>
</feature>
<keyword evidence="5 7" id="KW-0472">Membrane</keyword>
<feature type="transmembrane region" description="Helical" evidence="7">
    <location>
        <begin position="181"/>
        <end position="201"/>
    </location>
</feature>
<keyword evidence="2" id="KW-0813">Transport</keyword>
<evidence type="ECO:0000256" key="4">
    <source>
        <dbReference type="ARBA" id="ARBA00022989"/>
    </source>
</evidence>
<keyword evidence="4 7" id="KW-1133">Transmembrane helix</keyword>
<accession>A0A167XD76</accession>
<evidence type="ECO:0000256" key="3">
    <source>
        <dbReference type="ARBA" id="ARBA00022692"/>
    </source>
</evidence>
<evidence type="ECO:0000313" key="10">
    <source>
        <dbReference type="Proteomes" id="UP000076744"/>
    </source>
</evidence>
<dbReference type="GO" id="GO:0022857">
    <property type="term" value="F:transmembrane transporter activity"/>
    <property type="evidence" value="ECO:0007669"/>
    <property type="project" value="InterPro"/>
</dbReference>
<dbReference type="InterPro" id="IPR011701">
    <property type="entry name" value="MFS"/>
</dbReference>
<dbReference type="Gene3D" id="1.20.1250.20">
    <property type="entry name" value="MFS general substrate transporter like domains"/>
    <property type="match status" value="2"/>
</dbReference>
<feature type="transmembrane region" description="Helical" evidence="7">
    <location>
        <begin position="359"/>
        <end position="378"/>
    </location>
</feature>
<dbReference type="PANTHER" id="PTHR43791">
    <property type="entry name" value="PERMEASE-RELATED"/>
    <property type="match status" value="1"/>
</dbReference>
<dbReference type="EMBL" id="AZHB01000009">
    <property type="protein sequence ID" value="OAA64833.1"/>
    <property type="molecule type" value="Genomic_DNA"/>
</dbReference>
<evidence type="ECO:0000256" key="5">
    <source>
        <dbReference type="ARBA" id="ARBA00023136"/>
    </source>
</evidence>
<name>A0A167XD76_CORFA</name>
<comment type="caution">
    <text evidence="9">The sequence shown here is derived from an EMBL/GenBank/DDBJ whole genome shotgun (WGS) entry which is preliminary data.</text>
</comment>
<feature type="transmembrane region" description="Helical" evidence="7">
    <location>
        <begin position="419"/>
        <end position="439"/>
    </location>
</feature>
<evidence type="ECO:0000256" key="6">
    <source>
        <dbReference type="SAM" id="MobiDB-lite"/>
    </source>
</evidence>
<evidence type="ECO:0000313" key="9">
    <source>
        <dbReference type="EMBL" id="OAA64833.1"/>
    </source>
</evidence>
<evidence type="ECO:0000256" key="7">
    <source>
        <dbReference type="SAM" id="Phobius"/>
    </source>
</evidence>
<feature type="transmembrane region" description="Helical" evidence="7">
    <location>
        <begin position="451"/>
        <end position="472"/>
    </location>
</feature>
<feature type="transmembrane region" description="Helical" evidence="7">
    <location>
        <begin position="150"/>
        <end position="169"/>
    </location>
</feature>
<dbReference type="GeneID" id="30020535"/>
<feature type="transmembrane region" description="Helical" evidence="7">
    <location>
        <begin position="384"/>
        <end position="407"/>
    </location>
</feature>
<feature type="region of interest" description="Disordered" evidence="6">
    <location>
        <begin position="1"/>
        <end position="20"/>
    </location>
</feature>
<reference evidence="9 10" key="1">
    <citation type="journal article" date="2016" name="Genome Biol. Evol.">
        <title>Divergent and convergent evolution of fungal pathogenicity.</title>
        <authorList>
            <person name="Shang Y."/>
            <person name="Xiao G."/>
            <person name="Zheng P."/>
            <person name="Cen K."/>
            <person name="Zhan S."/>
            <person name="Wang C."/>
        </authorList>
    </citation>
    <scope>NUCLEOTIDE SEQUENCE [LARGE SCALE GENOMIC DNA]</scope>
    <source>
        <strain evidence="9 10">ARSEF 2679</strain>
    </source>
</reference>
<feature type="transmembrane region" description="Helical" evidence="7">
    <location>
        <begin position="332"/>
        <end position="352"/>
    </location>
</feature>
<feature type="region of interest" description="Disordered" evidence="6">
    <location>
        <begin position="563"/>
        <end position="607"/>
    </location>
</feature>
<keyword evidence="10" id="KW-1185">Reference proteome</keyword>
<gene>
    <name evidence="9" type="ORF">ISF_04243</name>
</gene>
<evidence type="ECO:0000256" key="2">
    <source>
        <dbReference type="ARBA" id="ARBA00022448"/>
    </source>
</evidence>